<dbReference type="AlphaFoldDB" id="A0A9C6XBI0"/>
<evidence type="ECO:0000256" key="2">
    <source>
        <dbReference type="ARBA" id="ARBA00010701"/>
    </source>
</evidence>
<accession>A0A9C6XBI0</accession>
<dbReference type="PANTHER" id="PTHR11610">
    <property type="entry name" value="LIPASE"/>
    <property type="match status" value="1"/>
</dbReference>
<dbReference type="GO" id="GO:0005615">
    <property type="term" value="C:extracellular space"/>
    <property type="evidence" value="ECO:0007669"/>
    <property type="project" value="TreeGrafter"/>
</dbReference>
<dbReference type="GO" id="GO:0017171">
    <property type="term" value="F:serine hydrolase activity"/>
    <property type="evidence" value="ECO:0007669"/>
    <property type="project" value="TreeGrafter"/>
</dbReference>
<keyword evidence="7" id="KW-1185">Reference proteome</keyword>
<dbReference type="RefSeq" id="XP_052133111.1">
    <property type="nucleotide sequence ID" value="XM_052277151.1"/>
</dbReference>
<gene>
    <name evidence="8" type="primary">LOC127752279</name>
</gene>
<dbReference type="PRINTS" id="PR00821">
    <property type="entry name" value="TAGLIPASE"/>
</dbReference>
<organism evidence="7 8">
    <name type="scientific">Frankliniella occidentalis</name>
    <name type="common">Western flower thrips</name>
    <name type="synonym">Euthrips occidentalis</name>
    <dbReference type="NCBI Taxonomy" id="133901"/>
    <lineage>
        <taxon>Eukaryota</taxon>
        <taxon>Metazoa</taxon>
        <taxon>Ecdysozoa</taxon>
        <taxon>Arthropoda</taxon>
        <taxon>Hexapoda</taxon>
        <taxon>Insecta</taxon>
        <taxon>Pterygota</taxon>
        <taxon>Neoptera</taxon>
        <taxon>Paraneoptera</taxon>
        <taxon>Thysanoptera</taxon>
        <taxon>Terebrantia</taxon>
        <taxon>Thripoidea</taxon>
        <taxon>Thripidae</taxon>
        <taxon>Frankliniella</taxon>
    </lineage>
</organism>
<comment type="similarity">
    <text evidence="2 4">Belongs to the AB hydrolase superfamily. Lipase family.</text>
</comment>
<dbReference type="InterPro" id="IPR029058">
    <property type="entry name" value="AB_hydrolase_fold"/>
</dbReference>
<evidence type="ECO:0000313" key="7">
    <source>
        <dbReference type="Proteomes" id="UP000504606"/>
    </source>
</evidence>
<dbReference type="InterPro" id="IPR000734">
    <property type="entry name" value="TAG_lipase"/>
</dbReference>
<evidence type="ECO:0000256" key="5">
    <source>
        <dbReference type="SAM" id="SignalP"/>
    </source>
</evidence>
<proteinExistence type="inferred from homology"/>
<dbReference type="Pfam" id="PF00151">
    <property type="entry name" value="Lipase"/>
    <property type="match status" value="1"/>
</dbReference>
<dbReference type="InterPro" id="IPR013818">
    <property type="entry name" value="Lipase"/>
</dbReference>
<dbReference type="KEGG" id="foc:127752279"/>
<evidence type="ECO:0000259" key="6">
    <source>
        <dbReference type="Pfam" id="PF00151"/>
    </source>
</evidence>
<dbReference type="OrthoDB" id="199913at2759"/>
<evidence type="ECO:0000256" key="3">
    <source>
        <dbReference type="ARBA" id="ARBA00022525"/>
    </source>
</evidence>
<dbReference type="GeneID" id="127752279"/>
<dbReference type="Gene3D" id="3.40.50.1820">
    <property type="entry name" value="alpha/beta hydrolase"/>
    <property type="match status" value="1"/>
</dbReference>
<feature type="signal peptide" evidence="5">
    <location>
        <begin position="1"/>
        <end position="17"/>
    </location>
</feature>
<name>A0A9C6XBI0_FRAOC</name>
<evidence type="ECO:0000256" key="4">
    <source>
        <dbReference type="RuleBase" id="RU004262"/>
    </source>
</evidence>
<dbReference type="SUPFAM" id="SSF53474">
    <property type="entry name" value="alpha/beta-Hydrolases"/>
    <property type="match status" value="1"/>
</dbReference>
<feature type="chain" id="PRO_5038908930" evidence="5">
    <location>
        <begin position="18"/>
        <end position="328"/>
    </location>
</feature>
<dbReference type="Proteomes" id="UP000504606">
    <property type="component" value="Unplaced"/>
</dbReference>
<keyword evidence="5" id="KW-0732">Signal</keyword>
<evidence type="ECO:0000313" key="8">
    <source>
        <dbReference type="RefSeq" id="XP_052133111.1"/>
    </source>
</evidence>
<dbReference type="GO" id="GO:0016042">
    <property type="term" value="P:lipid catabolic process"/>
    <property type="evidence" value="ECO:0007669"/>
    <property type="project" value="TreeGrafter"/>
</dbReference>
<evidence type="ECO:0000256" key="1">
    <source>
        <dbReference type="ARBA" id="ARBA00004613"/>
    </source>
</evidence>
<comment type="subcellular location">
    <subcellularLocation>
        <location evidence="1">Secreted</location>
    </subcellularLocation>
</comment>
<protein>
    <submittedName>
        <fullName evidence="8">Lipase member H-A-like</fullName>
    </submittedName>
</protein>
<dbReference type="PANTHER" id="PTHR11610:SF173">
    <property type="entry name" value="LIPASE DOMAIN-CONTAINING PROTEIN-RELATED"/>
    <property type="match status" value="1"/>
</dbReference>
<keyword evidence="3" id="KW-0964">Secreted</keyword>
<sequence length="328" mass="35262">MRVFLAVAVLCAAGAYAEDVKEAVAMPSSGTCEKTAGGSCKLSLLTTNLAVNPGIVRPEILAATDLTSELQEWNKLGYGNSFPVLDDSGKVVNASVDALTFTNFATFANKFQENVKFHFFNKYDEKDIRGHQVLDAKTLLSMGWDKELPVKVIIHGFTNTIESPAIQVLKNAFLKTGKYNVIGVDWGKLCAGINYLGARFNVHGAGAQVGEFLDKLIGLELTDGSQIHILGHSLGAHVAGIAGKTVTRGVIKRITGMDPAGPLFQVTGPHGVIFHTDAELVDIYHTNMHWLGKSAQLGHIDFYLNGGVHQPECAWKEIIIAGNAFGPC</sequence>
<dbReference type="GO" id="GO:0016298">
    <property type="term" value="F:lipase activity"/>
    <property type="evidence" value="ECO:0007669"/>
    <property type="project" value="InterPro"/>
</dbReference>
<feature type="domain" description="Lipase" evidence="6">
    <location>
        <begin position="110"/>
        <end position="317"/>
    </location>
</feature>
<reference evidence="8" key="1">
    <citation type="submission" date="2025-08" db="UniProtKB">
        <authorList>
            <consortium name="RefSeq"/>
        </authorList>
    </citation>
    <scope>IDENTIFICATION</scope>
    <source>
        <tissue evidence="8">Whole organism</tissue>
    </source>
</reference>